<protein>
    <submittedName>
        <fullName evidence="1">Uncharacterized protein</fullName>
    </submittedName>
</protein>
<dbReference type="AlphaFoldDB" id="A0A4R0NIU4"/>
<comment type="caution">
    <text evidence="1">The sequence shown here is derived from an EMBL/GenBank/DDBJ whole genome shotgun (WGS) entry which is preliminary data.</text>
</comment>
<sequence length="86" mass="10144">METSFHIKIIKEKNMEKENPKIDIIDFIVSEERKKAEAFQAQNNENLTLLDEVNIFKENDPTTGIWKKENLRPIFKASQQVLMGYM</sequence>
<accession>A0A4R0NIU4</accession>
<dbReference type="RefSeq" id="WP_131562527.1">
    <property type="nucleotide sequence ID" value="NZ_SJSN01000023.1"/>
</dbReference>
<gene>
    <name evidence="1" type="ORF">EZ449_20720</name>
</gene>
<reference evidence="1 2" key="1">
    <citation type="submission" date="2019-02" db="EMBL/GenBank/DDBJ databases">
        <title>Pedobacter sp. RP-3-11 sp. nov., isolated from Arctic soil.</title>
        <authorList>
            <person name="Dahal R.H."/>
        </authorList>
    </citation>
    <scope>NUCLEOTIDE SEQUENCE [LARGE SCALE GENOMIC DNA]</scope>
    <source>
        <strain evidence="1 2">RP-3-11</strain>
    </source>
</reference>
<evidence type="ECO:0000313" key="1">
    <source>
        <dbReference type="EMBL" id="TCD00582.1"/>
    </source>
</evidence>
<dbReference type="Proteomes" id="UP000291485">
    <property type="component" value="Unassembled WGS sequence"/>
</dbReference>
<dbReference type="EMBL" id="SJSN01000023">
    <property type="protein sequence ID" value="TCD00582.1"/>
    <property type="molecule type" value="Genomic_DNA"/>
</dbReference>
<organism evidence="1 2">
    <name type="scientific">Pedobacter frigidisoli</name>
    <dbReference type="NCBI Taxonomy" id="2530455"/>
    <lineage>
        <taxon>Bacteria</taxon>
        <taxon>Pseudomonadati</taxon>
        <taxon>Bacteroidota</taxon>
        <taxon>Sphingobacteriia</taxon>
        <taxon>Sphingobacteriales</taxon>
        <taxon>Sphingobacteriaceae</taxon>
        <taxon>Pedobacter</taxon>
    </lineage>
</organism>
<name>A0A4R0NIU4_9SPHI</name>
<keyword evidence="2" id="KW-1185">Reference proteome</keyword>
<proteinExistence type="predicted"/>
<evidence type="ECO:0000313" key="2">
    <source>
        <dbReference type="Proteomes" id="UP000291485"/>
    </source>
</evidence>